<dbReference type="GO" id="GO:0008270">
    <property type="term" value="F:zinc ion binding"/>
    <property type="evidence" value="ECO:0007669"/>
    <property type="project" value="UniProtKB-KW"/>
</dbReference>
<dbReference type="PANTHER" id="PTHR15092:SF37">
    <property type="entry name" value="TARGET OF EGR1 PROTEIN 1"/>
    <property type="match status" value="1"/>
</dbReference>
<keyword evidence="4 5" id="KW-0862">Zinc</keyword>
<dbReference type="OrthoDB" id="414075at2759"/>
<dbReference type="Pfam" id="PF04857">
    <property type="entry name" value="CAF1"/>
    <property type="match status" value="1"/>
</dbReference>
<feature type="domain" description="C3H1-type" evidence="6">
    <location>
        <begin position="287"/>
        <end position="315"/>
    </location>
</feature>
<keyword evidence="8" id="KW-1185">Reference proteome</keyword>
<dbReference type="InterPro" id="IPR000571">
    <property type="entry name" value="Znf_CCCH"/>
</dbReference>
<evidence type="ECO:0000313" key="8">
    <source>
        <dbReference type="Proteomes" id="UP000593567"/>
    </source>
</evidence>
<dbReference type="SUPFAM" id="SSF53098">
    <property type="entry name" value="Ribonuclease H-like"/>
    <property type="match status" value="1"/>
</dbReference>
<evidence type="ECO:0000256" key="3">
    <source>
        <dbReference type="ARBA" id="ARBA00022771"/>
    </source>
</evidence>
<dbReference type="InterPro" id="IPR051181">
    <property type="entry name" value="CAF1_poly(A)_ribonucleases"/>
</dbReference>
<dbReference type="GO" id="GO:0017069">
    <property type="term" value="F:snRNA binding"/>
    <property type="evidence" value="ECO:0007669"/>
    <property type="project" value="TreeGrafter"/>
</dbReference>
<evidence type="ECO:0000313" key="7">
    <source>
        <dbReference type="EMBL" id="KAF6035378.1"/>
    </source>
</evidence>
<dbReference type="GO" id="GO:0034472">
    <property type="term" value="P:snRNA 3'-end processing"/>
    <property type="evidence" value="ECO:0007669"/>
    <property type="project" value="TreeGrafter"/>
</dbReference>
<dbReference type="EMBL" id="VXIV02000885">
    <property type="protein sequence ID" value="KAF6035378.1"/>
    <property type="molecule type" value="Genomic_DNA"/>
</dbReference>
<dbReference type="InterPro" id="IPR012337">
    <property type="entry name" value="RNaseH-like_sf"/>
</dbReference>
<evidence type="ECO:0000256" key="1">
    <source>
        <dbReference type="ARBA" id="ARBA00008372"/>
    </source>
</evidence>
<dbReference type="Proteomes" id="UP000593567">
    <property type="component" value="Unassembled WGS sequence"/>
</dbReference>
<dbReference type="AlphaFoldDB" id="A0A7J7KCP6"/>
<keyword evidence="2 5" id="KW-0479">Metal-binding</keyword>
<name>A0A7J7KCP6_BUGNE</name>
<dbReference type="InterPro" id="IPR036397">
    <property type="entry name" value="RNaseH_sf"/>
</dbReference>
<accession>A0A7J7KCP6</accession>
<dbReference type="Gene3D" id="6.10.250.3220">
    <property type="match status" value="1"/>
</dbReference>
<feature type="zinc finger region" description="C3H1-type" evidence="5">
    <location>
        <begin position="287"/>
        <end position="315"/>
    </location>
</feature>
<proteinExistence type="inferred from homology"/>
<dbReference type="PANTHER" id="PTHR15092">
    <property type="entry name" value="POLY A -SPECIFIC RIBONUCLEASE/TARGET OF EGR1, MEMBER 1"/>
    <property type="match status" value="1"/>
</dbReference>
<gene>
    <name evidence="7" type="ORF">EB796_006316</name>
</gene>
<evidence type="ECO:0000256" key="5">
    <source>
        <dbReference type="PROSITE-ProRule" id="PRU00723"/>
    </source>
</evidence>
<comment type="caution">
    <text evidence="7">The sequence shown here is derived from an EMBL/GenBank/DDBJ whole genome shotgun (WGS) entry which is preliminary data.</text>
</comment>
<dbReference type="GO" id="GO:0000175">
    <property type="term" value="F:3'-5'-RNA exonuclease activity"/>
    <property type="evidence" value="ECO:0007669"/>
    <property type="project" value="TreeGrafter"/>
</dbReference>
<protein>
    <submittedName>
        <fullName evidence="7">TOE1</fullName>
    </submittedName>
</protein>
<comment type="similarity">
    <text evidence="1">Belongs to the CAF1 family.</text>
</comment>
<dbReference type="PROSITE" id="PS50103">
    <property type="entry name" value="ZF_C3H1"/>
    <property type="match status" value="1"/>
</dbReference>
<reference evidence="7" key="1">
    <citation type="submission" date="2020-06" db="EMBL/GenBank/DDBJ databases">
        <title>Draft genome of Bugula neritina, a colonial animal packing powerful symbionts and potential medicines.</title>
        <authorList>
            <person name="Rayko M."/>
        </authorList>
    </citation>
    <scope>NUCLEOTIDE SEQUENCE [LARGE SCALE GENOMIC DNA]</scope>
    <source>
        <strain evidence="7">Kwan_BN1</strain>
    </source>
</reference>
<evidence type="ECO:0000256" key="4">
    <source>
        <dbReference type="ARBA" id="ARBA00022833"/>
    </source>
</evidence>
<dbReference type="InterPro" id="IPR006941">
    <property type="entry name" value="RNase_CAF1"/>
</dbReference>
<dbReference type="InterPro" id="IPR036855">
    <property type="entry name" value="Znf_CCCH_sf"/>
</dbReference>
<evidence type="ECO:0000256" key="2">
    <source>
        <dbReference type="ARBA" id="ARBA00022723"/>
    </source>
</evidence>
<evidence type="ECO:0000259" key="6">
    <source>
        <dbReference type="PROSITE" id="PS50103"/>
    </source>
</evidence>
<organism evidence="7 8">
    <name type="scientific">Bugula neritina</name>
    <name type="common">Brown bryozoan</name>
    <name type="synonym">Sertularia neritina</name>
    <dbReference type="NCBI Taxonomy" id="10212"/>
    <lineage>
        <taxon>Eukaryota</taxon>
        <taxon>Metazoa</taxon>
        <taxon>Spiralia</taxon>
        <taxon>Lophotrochozoa</taxon>
        <taxon>Bryozoa</taxon>
        <taxon>Gymnolaemata</taxon>
        <taxon>Cheilostomatida</taxon>
        <taxon>Flustrina</taxon>
        <taxon>Buguloidea</taxon>
        <taxon>Bugulidae</taxon>
        <taxon>Bugula</taxon>
    </lineage>
</organism>
<dbReference type="SUPFAM" id="SSF90229">
    <property type="entry name" value="CCCH zinc finger"/>
    <property type="match status" value="1"/>
</dbReference>
<dbReference type="Gene3D" id="3.30.420.10">
    <property type="entry name" value="Ribonuclease H-like superfamily/Ribonuclease H"/>
    <property type="match status" value="1"/>
</dbReference>
<sequence length="471" mass="53044">MSHCDSDCQSLSLLHYQSSSSSWNHIAVMEAFPVLDIHTGNVRDVWPSLKLGIMTADFIALDLELSGLGDRKKLCSKCLEERYAGVCDAANTRSIISLGLSLFRSSGQEDEAVSQSAYTVQTYNILSLCSQSYTVEPEALRFLRRHGFDFNKQCSAGLSYTRGSPQEEVEKDISLNHIFYLLVFSHKPLVLHNGLVDLVFLYRNLHLKLPLKLSTFLADVEDLFPSGVFDTKYIAEYHVRSRASYLQYVFRTCWEWNNEQSKSMNFSFLPPPSSDDMYMFTLTTHTASTLPVCKQYAAHGWCPQADECTESHDLTNILHSEKLKSVVLKNRKRRLKAKERRKKSKVIKSDLPEVSAEDIINPFSHPDSMSAEGHTELETSTDVASHVLTTCKDVTKLADGHRAGVDAFMTGVCYCIMGAQLSNRKLSLQDMRNKVYLSGKTLPLHVTKGNFGKISSLHMEKMKLLKAKAIL</sequence>
<dbReference type="GO" id="GO:0015030">
    <property type="term" value="C:Cajal body"/>
    <property type="evidence" value="ECO:0007669"/>
    <property type="project" value="TreeGrafter"/>
</dbReference>
<keyword evidence="3 5" id="KW-0863">Zinc-finger</keyword>